<dbReference type="PROSITE" id="PS51186">
    <property type="entry name" value="GNAT"/>
    <property type="match status" value="1"/>
</dbReference>
<reference evidence="3" key="1">
    <citation type="journal article" date="2019" name="Int. J. Syst. Evol. Microbiol.">
        <title>The Global Catalogue of Microorganisms (GCM) 10K type strain sequencing project: providing services to taxonomists for standard genome sequencing and annotation.</title>
        <authorList>
            <consortium name="The Broad Institute Genomics Platform"/>
            <consortium name="The Broad Institute Genome Sequencing Center for Infectious Disease"/>
            <person name="Wu L."/>
            <person name="Ma J."/>
        </authorList>
    </citation>
    <scope>NUCLEOTIDE SEQUENCE [LARGE SCALE GENOMIC DNA]</scope>
    <source>
        <strain evidence="3">CCUG 61889</strain>
    </source>
</reference>
<keyword evidence="2" id="KW-0012">Acyltransferase</keyword>
<dbReference type="EMBL" id="JBHRZT010000052">
    <property type="protein sequence ID" value="MFC3884572.1"/>
    <property type="molecule type" value="Genomic_DNA"/>
</dbReference>
<dbReference type="SUPFAM" id="SSF55729">
    <property type="entry name" value="Acyl-CoA N-acyltransferases (Nat)"/>
    <property type="match status" value="1"/>
</dbReference>
<name>A0ABV8B4J0_9BACI</name>
<dbReference type="PANTHER" id="PTHR43233:SF1">
    <property type="entry name" value="FAMILY N-ACETYLTRANSFERASE, PUTATIVE (AFU_ORTHOLOGUE AFUA_6G03350)-RELATED"/>
    <property type="match status" value="1"/>
</dbReference>
<dbReference type="Gene3D" id="3.40.630.30">
    <property type="match status" value="1"/>
</dbReference>
<evidence type="ECO:0000313" key="2">
    <source>
        <dbReference type="EMBL" id="MFC3884572.1"/>
    </source>
</evidence>
<protein>
    <submittedName>
        <fullName evidence="2">GNAT family N-acetyltransferase</fullName>
        <ecNumber evidence="2">2.3.-.-</ecNumber>
    </submittedName>
</protein>
<dbReference type="EC" id="2.3.-.-" evidence="2"/>
<dbReference type="GO" id="GO:0016746">
    <property type="term" value="F:acyltransferase activity"/>
    <property type="evidence" value="ECO:0007669"/>
    <property type="project" value="UniProtKB-KW"/>
</dbReference>
<feature type="domain" description="N-acetyltransferase" evidence="1">
    <location>
        <begin position="4"/>
        <end position="138"/>
    </location>
</feature>
<comment type="caution">
    <text evidence="2">The sequence shown here is derived from an EMBL/GenBank/DDBJ whole genome shotgun (WGS) entry which is preliminary data.</text>
</comment>
<dbReference type="RefSeq" id="WP_377916133.1">
    <property type="nucleotide sequence ID" value="NZ_JBHRZT010000052.1"/>
</dbReference>
<dbReference type="CDD" id="cd04301">
    <property type="entry name" value="NAT_SF"/>
    <property type="match status" value="1"/>
</dbReference>
<keyword evidence="3" id="KW-1185">Reference proteome</keyword>
<organism evidence="2 3">
    <name type="scientific">Bacillus songklensis</name>
    <dbReference type="NCBI Taxonomy" id="1069116"/>
    <lineage>
        <taxon>Bacteria</taxon>
        <taxon>Bacillati</taxon>
        <taxon>Bacillota</taxon>
        <taxon>Bacilli</taxon>
        <taxon>Bacillales</taxon>
        <taxon>Bacillaceae</taxon>
        <taxon>Bacillus</taxon>
    </lineage>
</organism>
<dbReference type="PANTHER" id="PTHR43233">
    <property type="entry name" value="FAMILY N-ACETYLTRANSFERASE, PUTATIVE (AFU_ORTHOLOGUE AFUA_6G03350)-RELATED"/>
    <property type="match status" value="1"/>
</dbReference>
<evidence type="ECO:0000313" key="3">
    <source>
        <dbReference type="Proteomes" id="UP001595752"/>
    </source>
</evidence>
<evidence type="ECO:0000259" key="1">
    <source>
        <dbReference type="PROSITE" id="PS51186"/>
    </source>
</evidence>
<keyword evidence="2" id="KW-0808">Transferase</keyword>
<proteinExistence type="predicted"/>
<dbReference type="Proteomes" id="UP001595752">
    <property type="component" value="Unassembled WGS sequence"/>
</dbReference>
<accession>A0ABV8B4J0</accession>
<gene>
    <name evidence="2" type="ORF">ACFOU2_14150</name>
</gene>
<dbReference type="Pfam" id="PF00583">
    <property type="entry name" value="Acetyltransf_1"/>
    <property type="match status" value="1"/>
</dbReference>
<dbReference type="InterPro" id="IPR016181">
    <property type="entry name" value="Acyl_CoA_acyltransferase"/>
</dbReference>
<dbReference type="InterPro" id="IPR000182">
    <property type="entry name" value="GNAT_dom"/>
</dbReference>
<sequence length="141" mass="16701">MNVKVMETLTEDDVKNLYDLYQQEWWTKGRKLNDIKEMLKHTSLVIGIQDAEANELIGFGRVLTDYVYKALVLDIIVKGSHRKKGIGQYLMNYILQHHSLQHVRHFELYCRPEMEGFYELFGFSKDTGGVYFMRRSREKGF</sequence>
<dbReference type="InterPro" id="IPR053144">
    <property type="entry name" value="Acetyltransferase_Butenolide"/>
</dbReference>